<evidence type="ECO:0000259" key="12">
    <source>
        <dbReference type="PROSITE" id="PS51190"/>
    </source>
</evidence>
<keyword evidence="8" id="KW-0539">Nucleus</keyword>
<evidence type="ECO:0000256" key="9">
    <source>
        <dbReference type="SAM" id="Coils"/>
    </source>
</evidence>
<dbReference type="PROSITE" id="PS50290">
    <property type="entry name" value="PI3_4_KINASE_3"/>
    <property type="match status" value="1"/>
</dbReference>
<feature type="compositionally biased region" description="Basic and acidic residues" evidence="10">
    <location>
        <begin position="2605"/>
        <end position="2619"/>
    </location>
</feature>
<keyword evidence="7" id="KW-0067">ATP-binding</keyword>
<dbReference type="SMART" id="SM01343">
    <property type="entry name" value="FATC"/>
    <property type="match status" value="1"/>
</dbReference>
<dbReference type="SMART" id="SM00146">
    <property type="entry name" value="PI3Kc"/>
    <property type="match status" value="1"/>
</dbReference>
<evidence type="ECO:0000313" key="13">
    <source>
        <dbReference type="EnsemblProtists" id="EOD22260"/>
    </source>
</evidence>
<dbReference type="PANTHER" id="PTHR37079">
    <property type="entry name" value="SERINE/THREONINE-PROTEIN KINASE ATM"/>
    <property type="match status" value="1"/>
</dbReference>
<comment type="subcellular location">
    <subcellularLocation>
        <location evidence="1">Nucleus</location>
    </subcellularLocation>
</comment>
<dbReference type="GO" id="GO:0005524">
    <property type="term" value="F:ATP binding"/>
    <property type="evidence" value="ECO:0007669"/>
    <property type="project" value="UniProtKB-KW"/>
</dbReference>
<evidence type="ECO:0000256" key="3">
    <source>
        <dbReference type="ARBA" id="ARBA00022679"/>
    </source>
</evidence>
<dbReference type="Gene3D" id="1.10.1070.11">
    <property type="entry name" value="Phosphatidylinositol 3-/4-kinase, catalytic domain"/>
    <property type="match status" value="1"/>
</dbReference>
<dbReference type="GeneID" id="17267807"/>
<feature type="domain" description="FATC" evidence="12">
    <location>
        <begin position="2650"/>
        <end position="2682"/>
    </location>
</feature>
<keyword evidence="9" id="KW-0175">Coiled coil</keyword>
<evidence type="ECO:0000313" key="14">
    <source>
        <dbReference type="Proteomes" id="UP000013827"/>
    </source>
</evidence>
<keyword evidence="14" id="KW-1185">Reference proteome</keyword>
<evidence type="ECO:0000259" key="11">
    <source>
        <dbReference type="PROSITE" id="PS50290"/>
    </source>
</evidence>
<dbReference type="Gene3D" id="3.30.1010.10">
    <property type="entry name" value="Phosphatidylinositol 3-kinase Catalytic Subunit, Chain A, domain 4"/>
    <property type="match status" value="1"/>
</dbReference>
<dbReference type="InterPro" id="IPR003152">
    <property type="entry name" value="FATC_dom"/>
</dbReference>
<dbReference type="Pfam" id="PF00454">
    <property type="entry name" value="PI3_PI4_kinase"/>
    <property type="match status" value="1"/>
</dbReference>
<evidence type="ECO:0000256" key="2">
    <source>
        <dbReference type="ARBA" id="ARBA00012513"/>
    </source>
</evidence>
<dbReference type="PROSITE" id="PS51190">
    <property type="entry name" value="FATC"/>
    <property type="match status" value="1"/>
</dbReference>
<proteinExistence type="predicted"/>
<sequence>MDEEIASVAEDLRSPRNVTAFAQAVETLKSRLSTPRFCEKLGVVPDGGESGWTTLFKAVIIGLSWNRKWRRPNTVDGLKRMVDEADRAGAVLDVDAVERFISRTADELLPTPPAEEDADGAATDPEIPAPAQLDWRRARMQQIKPVLPQLLAAVVWRELACSRHALRSAEQVELLREIVELCRTLLRLSRLGGKPLPHALREAIVALAERELQPSSAVLLHDPPEASLALSHPRGAFVARLLQGSRAGSAASRDSHAALAFLELTADILHSYPPPARTPAPADAPSPSGQRQRVPSPAAKRQRLPQPAHSTWRPWLLLAMSLTRGARLGAGSVEALVGMLLPVATRSSAEHEQPAAICATLALLELARGRVPHCACWGEVWQRLWLLESSAIASDAAREAGGVGGGAGFLSSAGSAASTAALHAELRRELLSQLVATRQVQASTTAPAAAEVAAAFRVALGGGRASLSRVAGWASQSRQALALGLWSRHPSVLERAPGGGPAFAVATELVPPRIGSPLLSPCSLSLTPSGVLAAAASPSKQYHTRLWFALRARLLLAAGAEAEAQLEELDALEPSGQIGRGGAAVGRLSAGALAALDGVCGLLPAFLSQEPPNLLNHMQRLCMAAFAETVALVPLLVRLLLACAGGEERLLLRSVVAPRVVVEVEANAMRKMGSVEVRQGAADPLGEDDFLDGSAEEIGEQERVCSSWLEALRLLCAAEAAEGGVLEPALLGSFRADQQRCSVTSLLHKPGLEAKVPRLCLALIELPHPSLLPRQMQLLEEVGCLPAGGGEGLLRASLETAARLMRRARSLRSPSRGEPEMQLLSGCGQVLSRTLGLLSESSLAEVTPAIHASVEWALLASQAERLHRDAWREEADAGHFQDIRPRIWRALPVMLQRSRRLCFGDLLRLQTCLLPVLASIDLAETLPIPHETVQQPLELHIASLRTACAALVSCSAPRQRSILLQLCQQSGLLRAREHSLLPVLRSGCRPAGGLHSLLKLHLAWLVEKWLDGARCLLDFPAHWLDPPGADPEPAAVPSESGDLQRKRLRKMLHDHRFLLVPTLLAVAASGPASRDGGGGFARQQLERAGRLLQRKESEMLRDSIPHLIGRWLPAKFGAPQQPPAQRWAAIVKLIESLRDDGEEVPLRVRIEKSLDHILQCMLALESVTWVIPGSGELVVGTLVKSLAFLADQLLTCSSEVVPALLKGQGKTVLRPVLQSVLQAELGQLGEVYKSYRDAAAQLKDFQREHCTALISALLPRAAASPTAFSLLDYAVRALPKTALSMLPPLPKDAPFERLAAVCEQARAQASLADTLVTFAQLSEREVAGASLLARLRLLLSRLQTDAAANAARRLLLLSKSAGDTDCRWLIAQCLGVLLHHGLPQRAMRASTAAATRSGDELRPDLAQILPKVLMLLHGYLTDADEASAILAAALPPFPVSAILAADALRESLKKQTEELKEARKELSKKALFAVVEMDAYSKPLPGIGSDAMHFAPARVVAIEAMASCNPVAQRPAAQRGEIAMLQELHATLPELWSARGKSVDAWVCVLAESLLRHARQRLLVKSRLLASRKPALARLCLLPALLDLLENPHDDGKFAATLAQAASVGCDDALRTEGAPPPQEKQATELQLQLLLQIRAHSTPLRASDGWRFPKLWNAASCEQSSELQPEMVLQRAAGANLLLDILSQLPTPDATLGMSSVAIEGLPGVGQQQLLQEDGLGSLDRLSLLDTLHQVQLANRGLPGTSQQDDEALVLKMAVTLRNMGCDHLSASCLAQAAHESAAVREARAEAAWRLGQWDQGDGRPVEAHDAMEECAQGLVASLGQLGDEGGKRLDELCVALRQCMQICQPVLALRASLLRMWADPTSASGSLPLAAALLHSATLARGVGRLPMAAARLTELAALPLSDATRRLCEWEQTQLLWHAAPHGEARGELAGRPRAVDAAAALLREVGASRADGSSARLEPADATLEQRVCTTLAAWRAAEGSSSARAERAIVDLHERAAASCEGLLGDAGDARGAAHHAHATYLEALYRGCEAAKSSQRERQLQELHLAAREELASLSALPDGLDDGAARQRAAELTECVGEHERRAEARDARLEELARRSFVQHAESARHSDEHNHAATFAMLTLWFAHPRTLPDAGERLCALPTRKLLSLVPQLACRLGRQAAAGGSADGDDSARQLQKGLRRVLLHVGAAHIRAVLPHILALALGDHYAPGERAVVADQSQLKASREVVQELRQGLVASGKSDVVDATQRLFFLYLQIAWVDVQTTKGLLSGTKTPPLDKLVGVDLKLKSNADLKPGRLLYEALQLKGSPSRAPVLTRPADAWHEDDEAMVTCYGSDGRVYTQLVKGRDDGRQDAALQEVFSLVNTLLHQDPQTRQRSLKLRTYRIVPLAPTAALLQWVDNSMPLMTYLCGSRGAHERYRPRDLKFAEARRLMEAAYAREKERKAGKSRLEVYEEVAERLRPVMHHFFLERWTQPSAWFERRLAYARSLAASSMAGFIVGLGDRHSSNILVDKETAELVHIDLGIAFDQGTLLKTPECVPFRLTRDLVDALGVCGVEGPMRGAAEQTMRVLRSNGEALLAILQLIVHNPMHRWAQDEERMQGAQRERAGPAEPLSRNQEAERALARVQLKLEGREKGRQERLGVEGQVRQLIDQARDPANLSQMFEGWAPWL</sequence>
<dbReference type="SUPFAM" id="SSF56112">
    <property type="entry name" value="Protein kinase-like (PK-like)"/>
    <property type="match status" value="1"/>
</dbReference>
<dbReference type="GO" id="GO:0004674">
    <property type="term" value="F:protein serine/threonine kinase activity"/>
    <property type="evidence" value="ECO:0007669"/>
    <property type="project" value="UniProtKB-EC"/>
</dbReference>
<dbReference type="STRING" id="2903.R1E649"/>
<organism evidence="13 14">
    <name type="scientific">Emiliania huxleyi (strain CCMP1516)</name>
    <dbReference type="NCBI Taxonomy" id="280463"/>
    <lineage>
        <taxon>Eukaryota</taxon>
        <taxon>Haptista</taxon>
        <taxon>Haptophyta</taxon>
        <taxon>Prymnesiophyceae</taxon>
        <taxon>Isochrysidales</taxon>
        <taxon>Noelaerhabdaceae</taxon>
        <taxon>Emiliania</taxon>
    </lineage>
</organism>
<dbReference type="InterPro" id="IPR011009">
    <property type="entry name" value="Kinase-like_dom_sf"/>
</dbReference>
<evidence type="ECO:0000256" key="10">
    <source>
        <dbReference type="SAM" id="MobiDB-lite"/>
    </source>
</evidence>
<feature type="region of interest" description="Disordered" evidence="10">
    <location>
        <begin position="2605"/>
        <end position="2630"/>
    </location>
</feature>
<keyword evidence="4" id="KW-0547">Nucleotide-binding</keyword>
<reference evidence="14" key="1">
    <citation type="journal article" date="2013" name="Nature">
        <title>Pan genome of the phytoplankton Emiliania underpins its global distribution.</title>
        <authorList>
            <person name="Read B.A."/>
            <person name="Kegel J."/>
            <person name="Klute M.J."/>
            <person name="Kuo A."/>
            <person name="Lefebvre S.C."/>
            <person name="Maumus F."/>
            <person name="Mayer C."/>
            <person name="Miller J."/>
            <person name="Monier A."/>
            <person name="Salamov A."/>
            <person name="Young J."/>
            <person name="Aguilar M."/>
            <person name="Claverie J.M."/>
            <person name="Frickenhaus S."/>
            <person name="Gonzalez K."/>
            <person name="Herman E.K."/>
            <person name="Lin Y.C."/>
            <person name="Napier J."/>
            <person name="Ogata H."/>
            <person name="Sarno A.F."/>
            <person name="Shmutz J."/>
            <person name="Schroeder D."/>
            <person name="de Vargas C."/>
            <person name="Verret F."/>
            <person name="von Dassow P."/>
            <person name="Valentin K."/>
            <person name="Van de Peer Y."/>
            <person name="Wheeler G."/>
            <person name="Dacks J.B."/>
            <person name="Delwiche C.F."/>
            <person name="Dyhrman S.T."/>
            <person name="Glockner G."/>
            <person name="John U."/>
            <person name="Richards T."/>
            <person name="Worden A.Z."/>
            <person name="Zhang X."/>
            <person name="Grigoriev I.V."/>
            <person name="Allen A.E."/>
            <person name="Bidle K."/>
            <person name="Borodovsky M."/>
            <person name="Bowler C."/>
            <person name="Brownlee C."/>
            <person name="Cock J.M."/>
            <person name="Elias M."/>
            <person name="Gladyshev V.N."/>
            <person name="Groth M."/>
            <person name="Guda C."/>
            <person name="Hadaegh A."/>
            <person name="Iglesias-Rodriguez M.D."/>
            <person name="Jenkins J."/>
            <person name="Jones B.M."/>
            <person name="Lawson T."/>
            <person name="Leese F."/>
            <person name="Lindquist E."/>
            <person name="Lobanov A."/>
            <person name="Lomsadze A."/>
            <person name="Malik S.B."/>
            <person name="Marsh M.E."/>
            <person name="Mackinder L."/>
            <person name="Mock T."/>
            <person name="Mueller-Roeber B."/>
            <person name="Pagarete A."/>
            <person name="Parker M."/>
            <person name="Probert I."/>
            <person name="Quesneville H."/>
            <person name="Raines C."/>
            <person name="Rensing S.A."/>
            <person name="Riano-Pachon D.M."/>
            <person name="Richier S."/>
            <person name="Rokitta S."/>
            <person name="Shiraiwa Y."/>
            <person name="Soanes D.M."/>
            <person name="van der Giezen M."/>
            <person name="Wahlund T.M."/>
            <person name="Williams B."/>
            <person name="Wilson W."/>
            <person name="Wolfe G."/>
            <person name="Wurch L.L."/>
        </authorList>
    </citation>
    <scope>NUCLEOTIDE SEQUENCE</scope>
</reference>
<evidence type="ECO:0000256" key="4">
    <source>
        <dbReference type="ARBA" id="ARBA00022741"/>
    </source>
</evidence>
<dbReference type="GO" id="GO:0006281">
    <property type="term" value="P:DNA repair"/>
    <property type="evidence" value="ECO:0007669"/>
    <property type="project" value="InterPro"/>
</dbReference>
<reference evidence="13" key="2">
    <citation type="submission" date="2024-10" db="UniProtKB">
        <authorList>
            <consortium name="EnsemblProtists"/>
        </authorList>
    </citation>
    <scope>IDENTIFICATION</scope>
</reference>
<dbReference type="CDD" id="cd05171">
    <property type="entry name" value="PIKKc_ATM"/>
    <property type="match status" value="1"/>
</dbReference>
<dbReference type="PROSITE" id="PS00916">
    <property type="entry name" value="PI3_4_KINASE_2"/>
    <property type="match status" value="1"/>
</dbReference>
<dbReference type="InterPro" id="IPR044107">
    <property type="entry name" value="PIKKc_ATM"/>
</dbReference>
<protein>
    <recommendedName>
        <fullName evidence="2">non-specific serine/threonine protein kinase</fullName>
        <ecNumber evidence="2">2.7.11.1</ecNumber>
    </recommendedName>
</protein>
<feature type="domain" description="PI3K/PI4K catalytic" evidence="11">
    <location>
        <begin position="2310"/>
        <end position="2645"/>
    </location>
</feature>
<feature type="coiled-coil region" evidence="9">
    <location>
        <begin position="1442"/>
        <end position="1469"/>
    </location>
</feature>
<dbReference type="eggNOG" id="KOG0892">
    <property type="taxonomic scope" value="Eukaryota"/>
</dbReference>
<dbReference type="PANTHER" id="PTHR37079:SF4">
    <property type="entry name" value="SERINE_THREONINE-PROTEIN KINASE ATM"/>
    <property type="match status" value="1"/>
</dbReference>
<name>A0A0D3JFH5_EMIH1</name>
<evidence type="ECO:0000256" key="8">
    <source>
        <dbReference type="ARBA" id="ARBA00023242"/>
    </source>
</evidence>
<dbReference type="PaxDb" id="2903-EOD22260"/>
<feature type="region of interest" description="Disordered" evidence="10">
    <location>
        <begin position="108"/>
        <end position="127"/>
    </location>
</feature>
<evidence type="ECO:0000256" key="7">
    <source>
        <dbReference type="ARBA" id="ARBA00022840"/>
    </source>
</evidence>
<dbReference type="HOGENOM" id="CLU_227428_0_0_1"/>
<keyword evidence="6" id="KW-0418">Kinase</keyword>
<dbReference type="EnsemblProtists" id="EOD22260">
    <property type="protein sequence ID" value="EOD22260"/>
    <property type="gene ID" value="EMIHUDRAFT_207443"/>
</dbReference>
<keyword evidence="5" id="KW-0227">DNA damage</keyword>
<dbReference type="InterPro" id="IPR018936">
    <property type="entry name" value="PI3/4_kinase_CS"/>
</dbReference>
<dbReference type="Proteomes" id="UP000013827">
    <property type="component" value="Unassembled WGS sequence"/>
</dbReference>
<dbReference type="InterPro" id="IPR038980">
    <property type="entry name" value="ATM_plant"/>
</dbReference>
<dbReference type="RefSeq" id="XP_005774689.1">
    <property type="nucleotide sequence ID" value="XM_005774632.1"/>
</dbReference>
<dbReference type="EC" id="2.7.11.1" evidence="2"/>
<evidence type="ECO:0000256" key="6">
    <source>
        <dbReference type="ARBA" id="ARBA00022777"/>
    </source>
</evidence>
<keyword evidence="3" id="KW-0808">Transferase</keyword>
<evidence type="ECO:0000256" key="5">
    <source>
        <dbReference type="ARBA" id="ARBA00022763"/>
    </source>
</evidence>
<feature type="compositionally biased region" description="Pro residues" evidence="10">
    <location>
        <begin position="272"/>
        <end position="284"/>
    </location>
</feature>
<dbReference type="InterPro" id="IPR036940">
    <property type="entry name" value="PI3/4_kinase_cat_sf"/>
</dbReference>
<dbReference type="GO" id="GO:0005634">
    <property type="term" value="C:nucleus"/>
    <property type="evidence" value="ECO:0007669"/>
    <property type="project" value="UniProtKB-SubCell"/>
</dbReference>
<dbReference type="Pfam" id="PF02260">
    <property type="entry name" value="FATC"/>
    <property type="match status" value="1"/>
</dbReference>
<dbReference type="KEGG" id="ehx:EMIHUDRAFT_207443"/>
<accession>A0A0D3JFH5</accession>
<dbReference type="InterPro" id="IPR000403">
    <property type="entry name" value="PI3/4_kinase_cat_dom"/>
</dbReference>
<evidence type="ECO:0000256" key="1">
    <source>
        <dbReference type="ARBA" id="ARBA00004123"/>
    </source>
</evidence>
<feature type="region of interest" description="Disordered" evidence="10">
    <location>
        <begin position="272"/>
        <end position="307"/>
    </location>
</feature>